<dbReference type="AlphaFoldDB" id="A0A0B6Y403"/>
<keyword evidence="1" id="KW-1133">Transmembrane helix</keyword>
<keyword evidence="1" id="KW-0472">Membrane</keyword>
<evidence type="ECO:0000256" key="1">
    <source>
        <dbReference type="SAM" id="Phobius"/>
    </source>
</evidence>
<keyword evidence="1" id="KW-0812">Transmembrane</keyword>
<proteinExistence type="predicted"/>
<dbReference type="EMBL" id="HACG01003400">
    <property type="protein sequence ID" value="CEK50265.1"/>
    <property type="molecule type" value="Transcribed_RNA"/>
</dbReference>
<evidence type="ECO:0000313" key="2">
    <source>
        <dbReference type="EMBL" id="CEK50265.1"/>
    </source>
</evidence>
<feature type="transmembrane region" description="Helical" evidence="1">
    <location>
        <begin position="20"/>
        <end position="38"/>
    </location>
</feature>
<feature type="non-terminal residue" evidence="2">
    <location>
        <position position="61"/>
    </location>
</feature>
<reference evidence="2" key="1">
    <citation type="submission" date="2014-12" db="EMBL/GenBank/DDBJ databases">
        <title>Insight into the proteome of Arion vulgaris.</title>
        <authorList>
            <person name="Aradska J."/>
            <person name="Bulat T."/>
            <person name="Smidak R."/>
            <person name="Sarate P."/>
            <person name="Gangsoo J."/>
            <person name="Sialana F."/>
            <person name="Bilban M."/>
            <person name="Lubec G."/>
        </authorList>
    </citation>
    <scope>NUCLEOTIDE SEQUENCE</scope>
    <source>
        <tissue evidence="2">Skin</tissue>
    </source>
</reference>
<accession>A0A0B6Y403</accession>
<protein>
    <submittedName>
        <fullName evidence="2">Uncharacterized protein</fullName>
    </submittedName>
</protein>
<organism evidence="2">
    <name type="scientific">Arion vulgaris</name>
    <dbReference type="NCBI Taxonomy" id="1028688"/>
    <lineage>
        <taxon>Eukaryota</taxon>
        <taxon>Metazoa</taxon>
        <taxon>Spiralia</taxon>
        <taxon>Lophotrochozoa</taxon>
        <taxon>Mollusca</taxon>
        <taxon>Gastropoda</taxon>
        <taxon>Heterobranchia</taxon>
        <taxon>Euthyneura</taxon>
        <taxon>Panpulmonata</taxon>
        <taxon>Eupulmonata</taxon>
        <taxon>Stylommatophora</taxon>
        <taxon>Helicina</taxon>
        <taxon>Arionoidea</taxon>
        <taxon>Arionidae</taxon>
        <taxon>Arion</taxon>
    </lineage>
</organism>
<gene>
    <name evidence="2" type="primary">ORF10269</name>
</gene>
<name>A0A0B6Y403_9EUPU</name>
<sequence length="61" mass="6782">MSVTATHVVINVMSVTASHLVVNVLSVTAPHVVVNVMLHKSQIFIIRCANNMKYNHIRSQQ</sequence>